<dbReference type="EMBL" id="CAJVRM010000714">
    <property type="protein sequence ID" value="CAG8983104.1"/>
    <property type="molecule type" value="Genomic_DNA"/>
</dbReference>
<proteinExistence type="predicted"/>
<protein>
    <submittedName>
        <fullName evidence="2">Uncharacterized protein</fullName>
    </submittedName>
</protein>
<comment type="caution">
    <text evidence="2">The sequence shown here is derived from an EMBL/GenBank/DDBJ whole genome shotgun (WGS) entry which is preliminary data.</text>
</comment>
<gene>
    <name evidence="2" type="ORF">HYALB_00004547</name>
</gene>
<accession>A0A9N9LXW4</accession>
<dbReference type="Proteomes" id="UP000701801">
    <property type="component" value="Unassembled WGS sequence"/>
</dbReference>
<keyword evidence="3" id="KW-1185">Reference proteome</keyword>
<dbReference type="AlphaFoldDB" id="A0A9N9LXW4"/>
<feature type="signal peptide" evidence="1">
    <location>
        <begin position="1"/>
        <end position="24"/>
    </location>
</feature>
<evidence type="ECO:0000313" key="3">
    <source>
        <dbReference type="Proteomes" id="UP000701801"/>
    </source>
</evidence>
<sequence length="70" mass="7443">MRFATFKLVLISLVTLSSVAEALGKPCTTAADCPNCAAGPNAKSCSNGIFGRRWADLGTDDFASMDTRLW</sequence>
<evidence type="ECO:0000313" key="2">
    <source>
        <dbReference type="EMBL" id="CAG8983104.1"/>
    </source>
</evidence>
<feature type="chain" id="PRO_5040389964" evidence="1">
    <location>
        <begin position="25"/>
        <end position="70"/>
    </location>
</feature>
<keyword evidence="1" id="KW-0732">Signal</keyword>
<evidence type="ECO:0000256" key="1">
    <source>
        <dbReference type="SAM" id="SignalP"/>
    </source>
</evidence>
<organism evidence="2 3">
    <name type="scientific">Hymenoscyphus albidus</name>
    <dbReference type="NCBI Taxonomy" id="595503"/>
    <lineage>
        <taxon>Eukaryota</taxon>
        <taxon>Fungi</taxon>
        <taxon>Dikarya</taxon>
        <taxon>Ascomycota</taxon>
        <taxon>Pezizomycotina</taxon>
        <taxon>Leotiomycetes</taxon>
        <taxon>Helotiales</taxon>
        <taxon>Helotiaceae</taxon>
        <taxon>Hymenoscyphus</taxon>
    </lineage>
</organism>
<name>A0A9N9LXW4_9HELO</name>
<reference evidence="2" key="1">
    <citation type="submission" date="2021-07" db="EMBL/GenBank/DDBJ databases">
        <authorList>
            <person name="Durling M."/>
        </authorList>
    </citation>
    <scope>NUCLEOTIDE SEQUENCE</scope>
</reference>